<comment type="caution">
    <text evidence="1">The sequence shown here is derived from an EMBL/GenBank/DDBJ whole genome shotgun (WGS) entry which is preliminary data.</text>
</comment>
<sequence>MNNKFNPYSKNVIFFDSEFSSMDPYIGEILSVGLVKLTGEYLYLELEYNGPVDSWVEKNIIPTLLGPKINRLEAINKINEFVGDSKPYVVSYVDQFDVIYLHKLFKSQSIKNSPFFWIPVDFASILFGIGINPEAYFPKDKDNFFKEIGVDALEFKHTHNALDDARLLREVYLKMSDL</sequence>
<name>A0A1F7YGM2_9BACT</name>
<gene>
    <name evidence="1" type="ORF">A2628_03100</name>
</gene>
<dbReference type="InterPro" id="IPR012337">
    <property type="entry name" value="RNaseH-like_sf"/>
</dbReference>
<dbReference type="EMBL" id="MGGL01000011">
    <property type="protein sequence ID" value="OGM26501.1"/>
    <property type="molecule type" value="Genomic_DNA"/>
</dbReference>
<reference evidence="1 2" key="1">
    <citation type="journal article" date="2016" name="Nat. Commun.">
        <title>Thousands of microbial genomes shed light on interconnected biogeochemical processes in an aquifer system.</title>
        <authorList>
            <person name="Anantharaman K."/>
            <person name="Brown C.T."/>
            <person name="Hug L.A."/>
            <person name="Sharon I."/>
            <person name="Castelle C.J."/>
            <person name="Probst A.J."/>
            <person name="Thomas B.C."/>
            <person name="Singh A."/>
            <person name="Wilkins M.J."/>
            <person name="Karaoz U."/>
            <person name="Brodie E.L."/>
            <person name="Williams K.H."/>
            <person name="Hubbard S.S."/>
            <person name="Banfield J.F."/>
        </authorList>
    </citation>
    <scope>NUCLEOTIDE SEQUENCE [LARGE SCALE GENOMIC DNA]</scope>
</reference>
<evidence type="ECO:0000313" key="2">
    <source>
        <dbReference type="Proteomes" id="UP000179221"/>
    </source>
</evidence>
<dbReference type="GO" id="GO:0003676">
    <property type="term" value="F:nucleic acid binding"/>
    <property type="evidence" value="ECO:0007669"/>
    <property type="project" value="InterPro"/>
</dbReference>
<dbReference type="Proteomes" id="UP000179221">
    <property type="component" value="Unassembled WGS sequence"/>
</dbReference>
<proteinExistence type="predicted"/>
<protein>
    <submittedName>
        <fullName evidence="1">Uncharacterized protein</fullName>
    </submittedName>
</protein>
<organism evidence="1 2">
    <name type="scientific">Candidatus Woesebacteria bacterium RIFCSPHIGHO2_01_FULL_40_22</name>
    <dbReference type="NCBI Taxonomy" id="1802499"/>
    <lineage>
        <taxon>Bacteria</taxon>
        <taxon>Candidatus Woeseibacteriota</taxon>
    </lineage>
</organism>
<dbReference type="InterPro" id="IPR036397">
    <property type="entry name" value="RNaseH_sf"/>
</dbReference>
<accession>A0A1F7YGM2</accession>
<dbReference type="Gene3D" id="3.30.420.10">
    <property type="entry name" value="Ribonuclease H-like superfamily/Ribonuclease H"/>
    <property type="match status" value="1"/>
</dbReference>
<evidence type="ECO:0000313" key="1">
    <source>
        <dbReference type="EMBL" id="OGM26501.1"/>
    </source>
</evidence>
<dbReference type="AlphaFoldDB" id="A0A1F7YGM2"/>
<dbReference type="SUPFAM" id="SSF53098">
    <property type="entry name" value="Ribonuclease H-like"/>
    <property type="match status" value="1"/>
</dbReference>